<accession>A0AAP0S054</accession>
<evidence type="ECO:0000313" key="2">
    <source>
        <dbReference type="EMBL" id="KAK9287714.1"/>
    </source>
</evidence>
<name>A0AAP0S054_LIQFO</name>
<dbReference type="PANTHER" id="PTHR48258:SF15">
    <property type="entry name" value="OS02G0543900 PROTEIN"/>
    <property type="match status" value="1"/>
</dbReference>
<evidence type="ECO:0000259" key="1">
    <source>
        <dbReference type="Pfam" id="PF13952"/>
    </source>
</evidence>
<dbReference type="Proteomes" id="UP001415857">
    <property type="component" value="Unassembled WGS sequence"/>
</dbReference>
<sequence>MIKDTRRNLSVSEVERIHSKEVFGWFKRYVAQMRQDGVELNEQLEWLASGPSRLANRFTGCLINGFRFHIEDIEKQRKTQNSGVFVTAETSSFTCARDVNPKRGNVGYYGVLKDVLELRYPGGNHIVLFECEWQDVMTRGGMKQDEYGFTCVNVTRTLNTNEHFILAYQAQQVFYVKDPKSDDWRVMIKTQPRDVYDMVLEDEPFQENVVEFQQDLDNTIETNVDVIAWNRDDIEGIVVEGIEDDQDFIGDSDGDD</sequence>
<protein>
    <recommendedName>
        <fullName evidence="1">DUF4216 domain-containing protein</fullName>
    </recommendedName>
</protein>
<reference evidence="2 3" key="1">
    <citation type="journal article" date="2024" name="Plant J.">
        <title>Genome sequences and population genomics reveal climatic adaptation and genomic divergence between two closely related sweetgum species.</title>
        <authorList>
            <person name="Xu W.Q."/>
            <person name="Ren C.Q."/>
            <person name="Zhang X.Y."/>
            <person name="Comes H.P."/>
            <person name="Liu X.H."/>
            <person name="Li Y.G."/>
            <person name="Kettle C.J."/>
            <person name="Jalonen R."/>
            <person name="Gaisberger H."/>
            <person name="Ma Y.Z."/>
            <person name="Qiu Y.X."/>
        </authorList>
    </citation>
    <scope>NUCLEOTIDE SEQUENCE [LARGE SCALE GENOMIC DNA]</scope>
    <source>
        <strain evidence="2">Hangzhou</strain>
    </source>
</reference>
<dbReference type="InterPro" id="IPR025312">
    <property type="entry name" value="DUF4216"/>
</dbReference>
<organism evidence="2 3">
    <name type="scientific">Liquidambar formosana</name>
    <name type="common">Formosan gum</name>
    <dbReference type="NCBI Taxonomy" id="63359"/>
    <lineage>
        <taxon>Eukaryota</taxon>
        <taxon>Viridiplantae</taxon>
        <taxon>Streptophyta</taxon>
        <taxon>Embryophyta</taxon>
        <taxon>Tracheophyta</taxon>
        <taxon>Spermatophyta</taxon>
        <taxon>Magnoliopsida</taxon>
        <taxon>eudicotyledons</taxon>
        <taxon>Gunneridae</taxon>
        <taxon>Pentapetalae</taxon>
        <taxon>Saxifragales</taxon>
        <taxon>Altingiaceae</taxon>
        <taxon>Liquidambar</taxon>
    </lineage>
</organism>
<evidence type="ECO:0000313" key="3">
    <source>
        <dbReference type="Proteomes" id="UP001415857"/>
    </source>
</evidence>
<proteinExistence type="predicted"/>
<feature type="domain" description="DUF4216" evidence="1">
    <location>
        <begin position="116"/>
        <end position="186"/>
    </location>
</feature>
<comment type="caution">
    <text evidence="2">The sequence shown here is derived from an EMBL/GenBank/DDBJ whole genome shotgun (WGS) entry which is preliminary data.</text>
</comment>
<dbReference type="EMBL" id="JBBPBK010000003">
    <property type="protein sequence ID" value="KAK9287714.1"/>
    <property type="molecule type" value="Genomic_DNA"/>
</dbReference>
<keyword evidence="3" id="KW-1185">Reference proteome</keyword>
<dbReference type="AlphaFoldDB" id="A0AAP0S054"/>
<gene>
    <name evidence="2" type="ORF">L1049_016153</name>
</gene>
<dbReference type="Pfam" id="PF13952">
    <property type="entry name" value="DUF4216"/>
    <property type="match status" value="1"/>
</dbReference>
<dbReference type="PANTHER" id="PTHR48258">
    <property type="entry name" value="DUF4218 DOMAIN-CONTAINING PROTEIN-RELATED"/>
    <property type="match status" value="1"/>
</dbReference>